<proteinExistence type="predicted"/>
<organism evidence="2 3">
    <name type="scientific">Austropuccinia psidii MF-1</name>
    <dbReference type="NCBI Taxonomy" id="1389203"/>
    <lineage>
        <taxon>Eukaryota</taxon>
        <taxon>Fungi</taxon>
        <taxon>Dikarya</taxon>
        <taxon>Basidiomycota</taxon>
        <taxon>Pucciniomycotina</taxon>
        <taxon>Pucciniomycetes</taxon>
        <taxon>Pucciniales</taxon>
        <taxon>Sphaerophragmiaceae</taxon>
        <taxon>Austropuccinia</taxon>
    </lineage>
</organism>
<evidence type="ECO:0000313" key="3">
    <source>
        <dbReference type="Proteomes" id="UP000765509"/>
    </source>
</evidence>
<keyword evidence="3" id="KW-1185">Reference proteome</keyword>
<feature type="compositionally biased region" description="Polar residues" evidence="1">
    <location>
        <begin position="45"/>
        <end position="63"/>
    </location>
</feature>
<reference evidence="2" key="1">
    <citation type="submission" date="2021-03" db="EMBL/GenBank/DDBJ databases">
        <title>Draft genome sequence of rust myrtle Austropuccinia psidii MF-1, a brazilian biotype.</title>
        <authorList>
            <person name="Quecine M.C."/>
            <person name="Pachon D.M.R."/>
            <person name="Bonatelli M.L."/>
            <person name="Correr F.H."/>
            <person name="Franceschini L.M."/>
            <person name="Leite T.F."/>
            <person name="Margarido G.R.A."/>
            <person name="Almeida C.A."/>
            <person name="Ferrarezi J.A."/>
            <person name="Labate C.A."/>
        </authorList>
    </citation>
    <scope>NUCLEOTIDE SEQUENCE</scope>
    <source>
        <strain evidence="2">MF-1</strain>
    </source>
</reference>
<dbReference type="AlphaFoldDB" id="A0A9Q3HLK8"/>
<protein>
    <submittedName>
        <fullName evidence="2">Uncharacterized protein</fullName>
    </submittedName>
</protein>
<dbReference type="EMBL" id="AVOT02021224">
    <property type="protein sequence ID" value="MBW0509903.1"/>
    <property type="molecule type" value="Genomic_DNA"/>
</dbReference>
<dbReference type="Proteomes" id="UP000765509">
    <property type="component" value="Unassembled WGS sequence"/>
</dbReference>
<name>A0A9Q3HLK8_9BASI</name>
<feature type="region of interest" description="Disordered" evidence="1">
    <location>
        <begin position="1"/>
        <end position="63"/>
    </location>
</feature>
<comment type="caution">
    <text evidence="2">The sequence shown here is derived from an EMBL/GenBank/DDBJ whole genome shotgun (WGS) entry which is preliminary data.</text>
</comment>
<evidence type="ECO:0000256" key="1">
    <source>
        <dbReference type="SAM" id="MobiDB-lite"/>
    </source>
</evidence>
<gene>
    <name evidence="2" type="ORF">O181_049618</name>
</gene>
<evidence type="ECO:0000313" key="2">
    <source>
        <dbReference type="EMBL" id="MBW0509903.1"/>
    </source>
</evidence>
<sequence length="147" mass="15978">MEEGRGPTRSNAFSGKEEGSVKEEDSYSAEASPTPVGASQGTGGPTLSQSNKPASHQFEQSSLAIMQQMTQILANIQAASSLEASRPPAFKNPSMRAPDCFDGTQPFKVRSLIKSCQLIFHNDNENSSEDRKKFLDYTSFLIGRAEK</sequence>
<feature type="compositionally biased region" description="Basic and acidic residues" evidence="1">
    <location>
        <begin position="15"/>
        <end position="25"/>
    </location>
</feature>
<accession>A0A9Q3HLK8</accession>